<dbReference type="RefSeq" id="WP_011495313.1">
    <property type="nucleotide sequence ID" value="NC_007954.1"/>
</dbReference>
<dbReference type="NCBIfam" id="TIGR02857">
    <property type="entry name" value="CydD"/>
    <property type="match status" value="1"/>
</dbReference>
<dbReference type="InterPro" id="IPR003439">
    <property type="entry name" value="ABC_transporter-like_ATP-bd"/>
</dbReference>
<keyword evidence="5 10" id="KW-0812">Transmembrane</keyword>
<dbReference type="SUPFAM" id="SSF90123">
    <property type="entry name" value="ABC transporter transmembrane region"/>
    <property type="match status" value="1"/>
</dbReference>
<name>Q12QX8_SHEDO</name>
<dbReference type="GO" id="GO:0034040">
    <property type="term" value="F:ATPase-coupled lipid transmembrane transporter activity"/>
    <property type="evidence" value="ECO:0007669"/>
    <property type="project" value="TreeGrafter"/>
</dbReference>
<dbReference type="GO" id="GO:0005886">
    <property type="term" value="C:plasma membrane"/>
    <property type="evidence" value="ECO:0007669"/>
    <property type="project" value="UniProtKB-SubCell"/>
</dbReference>
<dbReference type="CDD" id="cd18584">
    <property type="entry name" value="ABC_6TM_AarD_CydD"/>
    <property type="match status" value="1"/>
</dbReference>
<feature type="transmembrane region" description="Helical" evidence="10">
    <location>
        <begin position="66"/>
        <end position="83"/>
    </location>
</feature>
<evidence type="ECO:0000256" key="8">
    <source>
        <dbReference type="ARBA" id="ARBA00022989"/>
    </source>
</evidence>
<evidence type="ECO:0000256" key="9">
    <source>
        <dbReference type="ARBA" id="ARBA00023136"/>
    </source>
</evidence>
<dbReference type="PROSITE" id="PS00211">
    <property type="entry name" value="ABC_TRANSPORTER_1"/>
    <property type="match status" value="1"/>
</dbReference>
<dbReference type="InterPro" id="IPR027417">
    <property type="entry name" value="P-loop_NTPase"/>
</dbReference>
<feature type="transmembrane region" description="Helical" evidence="10">
    <location>
        <begin position="245"/>
        <end position="270"/>
    </location>
</feature>
<evidence type="ECO:0000256" key="10">
    <source>
        <dbReference type="SAM" id="Phobius"/>
    </source>
</evidence>
<dbReference type="FunFam" id="1.20.1560.10:FF:000039">
    <property type="entry name" value="Cysteine/glutathione ABC transporter permease/ATP-binding protein CydD"/>
    <property type="match status" value="1"/>
</dbReference>
<dbReference type="HOGENOM" id="CLU_000604_84_9_6"/>
<dbReference type="InterPro" id="IPR014216">
    <property type="entry name" value="ABC_transptr_CydD"/>
</dbReference>
<evidence type="ECO:0000259" key="12">
    <source>
        <dbReference type="PROSITE" id="PS50929"/>
    </source>
</evidence>
<feature type="transmembrane region" description="Helical" evidence="10">
    <location>
        <begin position="167"/>
        <end position="188"/>
    </location>
</feature>
<feature type="transmembrane region" description="Helical" evidence="10">
    <location>
        <begin position="140"/>
        <end position="161"/>
    </location>
</feature>
<dbReference type="Pfam" id="PF00005">
    <property type="entry name" value="ABC_tran"/>
    <property type="match status" value="1"/>
</dbReference>
<dbReference type="PROSITE" id="PS50929">
    <property type="entry name" value="ABC_TM1F"/>
    <property type="match status" value="1"/>
</dbReference>
<dbReference type="PANTHER" id="PTHR24221">
    <property type="entry name" value="ATP-BINDING CASSETTE SUB-FAMILY B"/>
    <property type="match status" value="1"/>
</dbReference>
<evidence type="ECO:0000256" key="7">
    <source>
        <dbReference type="ARBA" id="ARBA00022840"/>
    </source>
</evidence>
<dbReference type="PROSITE" id="PS50893">
    <property type="entry name" value="ABC_TRANSPORTER_2"/>
    <property type="match status" value="1"/>
</dbReference>
<evidence type="ECO:0000256" key="4">
    <source>
        <dbReference type="ARBA" id="ARBA00022519"/>
    </source>
</evidence>
<dbReference type="InterPro" id="IPR036640">
    <property type="entry name" value="ABC1_TM_sf"/>
</dbReference>
<dbReference type="SMART" id="SM00382">
    <property type="entry name" value="AAA"/>
    <property type="match status" value="1"/>
</dbReference>
<dbReference type="InterPro" id="IPR011527">
    <property type="entry name" value="ABC1_TM_dom"/>
</dbReference>
<keyword evidence="6" id="KW-0547">Nucleotide-binding</keyword>
<accession>Q12QX8</accession>
<dbReference type="InterPro" id="IPR039421">
    <property type="entry name" value="Type_1_exporter"/>
</dbReference>
<evidence type="ECO:0000256" key="5">
    <source>
        <dbReference type="ARBA" id="ARBA00022692"/>
    </source>
</evidence>
<organism evidence="13 14">
    <name type="scientific">Shewanella denitrificans (strain OS217 / ATCC BAA-1090 / DSM 15013)</name>
    <dbReference type="NCBI Taxonomy" id="318161"/>
    <lineage>
        <taxon>Bacteria</taxon>
        <taxon>Pseudomonadati</taxon>
        <taxon>Pseudomonadota</taxon>
        <taxon>Gammaproteobacteria</taxon>
        <taxon>Alteromonadales</taxon>
        <taxon>Shewanellaceae</taxon>
        <taxon>Shewanella</taxon>
    </lineage>
</organism>
<evidence type="ECO:0000256" key="2">
    <source>
        <dbReference type="ARBA" id="ARBA00022448"/>
    </source>
</evidence>
<dbReference type="OrthoDB" id="9806127at2"/>
<feature type="domain" description="ABC transmembrane type-1" evidence="12">
    <location>
        <begin position="26"/>
        <end position="322"/>
    </location>
</feature>
<dbReference type="Pfam" id="PF00664">
    <property type="entry name" value="ABC_membrane"/>
    <property type="match status" value="1"/>
</dbReference>
<feature type="domain" description="ABC transporter" evidence="11">
    <location>
        <begin position="366"/>
        <end position="599"/>
    </location>
</feature>
<feature type="transmembrane region" description="Helical" evidence="10">
    <location>
        <begin position="23"/>
        <end position="46"/>
    </location>
</feature>
<dbReference type="PANTHER" id="PTHR24221:SF261">
    <property type="entry name" value="GLUTATHIONE_L-CYSTEINE TRANSPORT SYSTEM ATP-BINDING_PERMEASE PROTEIN CYDD"/>
    <property type="match status" value="1"/>
</dbReference>
<keyword evidence="9 10" id="KW-0472">Membrane</keyword>
<dbReference type="GO" id="GO:0140359">
    <property type="term" value="F:ABC-type transporter activity"/>
    <property type="evidence" value="ECO:0007669"/>
    <property type="project" value="InterPro"/>
</dbReference>
<keyword evidence="4" id="KW-0997">Cell inner membrane</keyword>
<dbReference type="STRING" id="318161.Sden_0860"/>
<evidence type="ECO:0000256" key="3">
    <source>
        <dbReference type="ARBA" id="ARBA00022475"/>
    </source>
</evidence>
<dbReference type="GO" id="GO:0016887">
    <property type="term" value="F:ATP hydrolysis activity"/>
    <property type="evidence" value="ECO:0007669"/>
    <property type="project" value="InterPro"/>
</dbReference>
<dbReference type="InterPro" id="IPR017871">
    <property type="entry name" value="ABC_transporter-like_CS"/>
</dbReference>
<dbReference type="InterPro" id="IPR003593">
    <property type="entry name" value="AAA+_ATPase"/>
</dbReference>
<sequence length="613" mass="67127">MDKSLEKSLTLWLKQQQAACSGYLKLTVLFGVFTGLCLLAQAYLLAKVLDGLIMQNMQITRFYPEIASLLLLTSFRALLAYARERSGFIAGQRLRAQVRQTVLNKLVALGPSFIKTKPAGTWANIVFEQIEDLQDFYAKYLPAILLAGFTPLIILAAIVPVNWLSAIILLVTAPLIPLFMVLVGMGAAEANRKNFSALQQLNGHFLDSLRGLRTLILFHRQQDEIANIASVSNDVKQRTLSVLSLAFLSSAVLEFFAAISIAILAVYFGFSYLGHLDWGNFSLLPSSEQQLSLFSGLFVLLLAPEFYQPLKDLGSHYHAKAKAIAAAESLVALLSIQETALPLKGVPVQQDSSTSLAKIEFTTWELEANNLTVLSHEGQCLLGPLDFSISGLKKLAVVGASGSGKTTLVNLLLGFLPYEGSLKIQGIEFNQLDLTDWRQKLAWLGQEPQLFHGTLMENLSLGDKALTPEKAWELLRKANIDQFVAAHPQGLDLTIGEQAIGISVGQAQRFALARALNHDAQVFMLDEPTASLDISSAEAISQSIAKETASKCLLLVTHKLSQLQNMDTILVLEKGRLASRGTYDELMAEQGLFYQLNLEASYDINLQTSIGLS</sequence>
<evidence type="ECO:0000259" key="11">
    <source>
        <dbReference type="PROSITE" id="PS50893"/>
    </source>
</evidence>
<evidence type="ECO:0000256" key="1">
    <source>
        <dbReference type="ARBA" id="ARBA00004429"/>
    </source>
</evidence>
<dbReference type="NCBIfam" id="NF008379">
    <property type="entry name" value="PRK11174.1"/>
    <property type="match status" value="1"/>
</dbReference>
<evidence type="ECO:0000256" key="6">
    <source>
        <dbReference type="ARBA" id="ARBA00022741"/>
    </source>
</evidence>
<dbReference type="EMBL" id="CP000302">
    <property type="protein sequence ID" value="ABE54148.1"/>
    <property type="molecule type" value="Genomic_DNA"/>
</dbReference>
<keyword evidence="8 10" id="KW-1133">Transmembrane helix</keyword>
<dbReference type="Proteomes" id="UP000001982">
    <property type="component" value="Chromosome"/>
</dbReference>
<dbReference type="Gene3D" id="3.40.50.300">
    <property type="entry name" value="P-loop containing nucleotide triphosphate hydrolases"/>
    <property type="match status" value="1"/>
</dbReference>
<dbReference type="Gene3D" id="1.20.1560.10">
    <property type="entry name" value="ABC transporter type 1, transmembrane domain"/>
    <property type="match status" value="1"/>
</dbReference>
<gene>
    <name evidence="13" type="ordered locus">Sden_0860</name>
</gene>
<evidence type="ECO:0000313" key="14">
    <source>
        <dbReference type="Proteomes" id="UP000001982"/>
    </source>
</evidence>
<keyword evidence="3" id="KW-1003">Cell membrane</keyword>
<evidence type="ECO:0000313" key="13">
    <source>
        <dbReference type="EMBL" id="ABE54148.1"/>
    </source>
</evidence>
<keyword evidence="14" id="KW-1185">Reference proteome</keyword>
<dbReference type="KEGG" id="sdn:Sden_0860"/>
<comment type="subcellular location">
    <subcellularLocation>
        <location evidence="1">Cell inner membrane</location>
        <topology evidence="1">Multi-pass membrane protein</topology>
    </subcellularLocation>
</comment>
<dbReference type="GO" id="GO:0042883">
    <property type="term" value="P:cysteine transport"/>
    <property type="evidence" value="ECO:0007669"/>
    <property type="project" value="InterPro"/>
</dbReference>
<reference evidence="13 14" key="1">
    <citation type="submission" date="2006-03" db="EMBL/GenBank/DDBJ databases">
        <title>Complete sequence of Shewanella denitrificans OS217.</title>
        <authorList>
            <consortium name="US DOE Joint Genome Institute"/>
            <person name="Copeland A."/>
            <person name="Lucas S."/>
            <person name="Lapidus A."/>
            <person name="Barry K."/>
            <person name="Detter J.C."/>
            <person name="Glavina del Rio T."/>
            <person name="Hammon N."/>
            <person name="Israni S."/>
            <person name="Dalin E."/>
            <person name="Tice H."/>
            <person name="Pitluck S."/>
            <person name="Brettin T."/>
            <person name="Bruce D."/>
            <person name="Han C."/>
            <person name="Tapia R."/>
            <person name="Gilna P."/>
            <person name="Kiss H."/>
            <person name="Schmutz J."/>
            <person name="Larimer F."/>
            <person name="Land M."/>
            <person name="Hauser L."/>
            <person name="Kyrpides N."/>
            <person name="Lykidis A."/>
            <person name="Richardson P."/>
        </authorList>
    </citation>
    <scope>NUCLEOTIDE SEQUENCE [LARGE SCALE GENOMIC DNA]</scope>
    <source>
        <strain evidence="14">OS217 / ATCC BAA-1090 / DSM 15013</strain>
    </source>
</reference>
<dbReference type="GO" id="GO:0005524">
    <property type="term" value="F:ATP binding"/>
    <property type="evidence" value="ECO:0007669"/>
    <property type="project" value="UniProtKB-KW"/>
</dbReference>
<dbReference type="AlphaFoldDB" id="Q12QX8"/>
<keyword evidence="2" id="KW-0813">Transport</keyword>
<dbReference type="eggNOG" id="COG4988">
    <property type="taxonomic scope" value="Bacteria"/>
</dbReference>
<protein>
    <submittedName>
        <fullName evidence="13">ABC transporter related</fullName>
    </submittedName>
</protein>
<keyword evidence="7" id="KW-0067">ATP-binding</keyword>
<proteinExistence type="predicted"/>
<dbReference type="SUPFAM" id="SSF52540">
    <property type="entry name" value="P-loop containing nucleoside triphosphate hydrolases"/>
    <property type="match status" value="1"/>
</dbReference>